<keyword evidence="1" id="KW-0812">Transmembrane</keyword>
<sequence length="134" mass="16241">MSKLGDFLFSTEIFILKLIKCFKFLSIFHQTLIKVIKKSSFYFTSVQFCIKMEKKVKREIRDILYHLFLFVESSVKSKLQHRVCYFSVDFLLLFFLLLLSLGPEFITERLLHMKLWFSWTYSRIDCDLYEYQVA</sequence>
<accession>A0A8D8VEF0</accession>
<feature type="transmembrane region" description="Helical" evidence="1">
    <location>
        <begin position="83"/>
        <end position="106"/>
    </location>
</feature>
<evidence type="ECO:0000313" key="2">
    <source>
        <dbReference type="EMBL" id="CAG6721964.1"/>
    </source>
</evidence>
<keyword evidence="1" id="KW-1133">Transmembrane helix</keyword>
<evidence type="ECO:0000256" key="1">
    <source>
        <dbReference type="SAM" id="Phobius"/>
    </source>
</evidence>
<organism evidence="2">
    <name type="scientific">Cacopsylla melanoneura</name>
    <dbReference type="NCBI Taxonomy" id="428564"/>
    <lineage>
        <taxon>Eukaryota</taxon>
        <taxon>Metazoa</taxon>
        <taxon>Ecdysozoa</taxon>
        <taxon>Arthropoda</taxon>
        <taxon>Hexapoda</taxon>
        <taxon>Insecta</taxon>
        <taxon>Pterygota</taxon>
        <taxon>Neoptera</taxon>
        <taxon>Paraneoptera</taxon>
        <taxon>Hemiptera</taxon>
        <taxon>Sternorrhyncha</taxon>
        <taxon>Psylloidea</taxon>
        <taxon>Psyllidae</taxon>
        <taxon>Psyllinae</taxon>
        <taxon>Cacopsylla</taxon>
    </lineage>
</organism>
<dbReference type="EMBL" id="HBUF01363013">
    <property type="protein sequence ID" value="CAG6721964.1"/>
    <property type="molecule type" value="Transcribed_RNA"/>
</dbReference>
<dbReference type="AlphaFoldDB" id="A0A8D8VEF0"/>
<keyword evidence="1" id="KW-0472">Membrane</keyword>
<protein>
    <submittedName>
        <fullName evidence="2">Uncharacterized protein</fullName>
    </submittedName>
</protein>
<name>A0A8D8VEF0_9HEMI</name>
<proteinExistence type="predicted"/>
<reference evidence="2" key="1">
    <citation type="submission" date="2021-05" db="EMBL/GenBank/DDBJ databases">
        <authorList>
            <person name="Alioto T."/>
            <person name="Alioto T."/>
            <person name="Gomez Garrido J."/>
        </authorList>
    </citation>
    <scope>NUCLEOTIDE SEQUENCE</scope>
</reference>